<feature type="transmembrane region" description="Helical" evidence="5">
    <location>
        <begin position="26"/>
        <end position="47"/>
    </location>
</feature>
<accession>A0A839H770</accession>
<keyword evidence="4 5" id="KW-0472">Membrane</keyword>
<feature type="transmembrane region" description="Helical" evidence="5">
    <location>
        <begin position="301"/>
        <end position="321"/>
    </location>
</feature>
<sequence length="337" mass="38786">MSTTIETHDRQPAQTMLTEDVASMRLPHFPITLFAMVMGLTGLAIALEKVYHLFGGSPLFFQSLLVATTLLFITLTVLYGLKWWHHPDVVVSDFFHPIRMHFFPTVSISLLLLSIGYYSYLPMLAIPLWFIGATLHALFTFYIFSYWIKRNFEIQHANPAWFIPIVGNVIIPIVGVDLVGSTIATFFFVVGIFFWIILLTIVLYRIVFHHQLADKFIPTLFIFIAPPAVGFISYLRIAHNFDLMAHFLLFIGYFFTILLLFMVNSFWRLKFFVSWWAFTFPLDAITIASLVAYQITREPFYAVVSIGLLSITITVISLVFVETLQQVRRRTICVQEG</sequence>
<dbReference type="InterPro" id="IPR052951">
    <property type="entry name" value="Tellurite_res_ion_channel"/>
</dbReference>
<dbReference type="CDD" id="cd09323">
    <property type="entry name" value="TDT_SLAC1_like"/>
    <property type="match status" value="1"/>
</dbReference>
<comment type="caution">
    <text evidence="6">The sequence shown here is derived from an EMBL/GenBank/DDBJ whole genome shotgun (WGS) entry which is preliminary data.</text>
</comment>
<feature type="transmembrane region" description="Helical" evidence="5">
    <location>
        <begin position="59"/>
        <end position="81"/>
    </location>
</feature>
<evidence type="ECO:0000256" key="4">
    <source>
        <dbReference type="ARBA" id="ARBA00023136"/>
    </source>
</evidence>
<evidence type="ECO:0000256" key="3">
    <source>
        <dbReference type="ARBA" id="ARBA00022989"/>
    </source>
</evidence>
<feature type="transmembrane region" description="Helical" evidence="5">
    <location>
        <begin position="275"/>
        <end position="295"/>
    </location>
</feature>
<proteinExistence type="predicted"/>
<gene>
    <name evidence="6" type="ORF">HUK38_02525</name>
</gene>
<feature type="transmembrane region" description="Helical" evidence="5">
    <location>
        <begin position="102"/>
        <end position="120"/>
    </location>
</feature>
<name>A0A839H770_9GAMM</name>
<evidence type="ECO:0000256" key="2">
    <source>
        <dbReference type="ARBA" id="ARBA00022692"/>
    </source>
</evidence>
<dbReference type="PANTHER" id="PTHR37955">
    <property type="entry name" value="TELLURITE RESISTANCE PROTEIN TEHA"/>
    <property type="match status" value="1"/>
</dbReference>
<feature type="transmembrane region" description="Helical" evidence="5">
    <location>
        <begin position="186"/>
        <end position="204"/>
    </location>
</feature>
<feature type="transmembrane region" description="Helical" evidence="5">
    <location>
        <begin position="216"/>
        <end position="237"/>
    </location>
</feature>
<protein>
    <submittedName>
        <fullName evidence="6">C4-dicarboxylate ABC transporter</fullName>
    </submittedName>
</protein>
<dbReference type="InterPro" id="IPR038665">
    <property type="entry name" value="Voltage-dep_anion_channel_sf"/>
</dbReference>
<dbReference type="InterPro" id="IPR004695">
    <property type="entry name" value="SLAC1/Mae1/Ssu1/TehA"/>
</dbReference>
<keyword evidence="3 5" id="KW-1133">Transmembrane helix</keyword>
<keyword evidence="7" id="KW-1185">Reference proteome</keyword>
<dbReference type="RefSeq" id="WP_182582217.1">
    <property type="nucleotide sequence ID" value="NZ_JABVCQ010000004.1"/>
</dbReference>
<feature type="transmembrane region" description="Helical" evidence="5">
    <location>
        <begin position="160"/>
        <end position="180"/>
    </location>
</feature>
<evidence type="ECO:0000256" key="1">
    <source>
        <dbReference type="ARBA" id="ARBA00004141"/>
    </source>
</evidence>
<dbReference type="Pfam" id="PF03595">
    <property type="entry name" value="SLAC1"/>
    <property type="match status" value="1"/>
</dbReference>
<evidence type="ECO:0000313" key="6">
    <source>
        <dbReference type="EMBL" id="MBB1125104.1"/>
    </source>
</evidence>
<reference evidence="6 7" key="1">
    <citation type="journal article" date="2020" name="Arch. Microbiol.">
        <title>The genome sequence of the giant phototrophic gammaproteobacterium Thiospirillum jenense gives insight into its physiological properties and phylogenetic relationships.</title>
        <authorList>
            <person name="Imhoff J.F."/>
            <person name="Meyer T.E."/>
            <person name="Kyndt J.A."/>
        </authorList>
    </citation>
    <scope>NUCLEOTIDE SEQUENCE [LARGE SCALE GENOMIC DNA]</scope>
    <source>
        <strain evidence="6 7">DSM 216</strain>
    </source>
</reference>
<evidence type="ECO:0000256" key="5">
    <source>
        <dbReference type="SAM" id="Phobius"/>
    </source>
</evidence>
<dbReference type="GO" id="GO:0046583">
    <property type="term" value="F:monoatomic cation efflux transmembrane transporter activity"/>
    <property type="evidence" value="ECO:0007669"/>
    <property type="project" value="TreeGrafter"/>
</dbReference>
<dbReference type="EMBL" id="JABVCQ010000004">
    <property type="protein sequence ID" value="MBB1125104.1"/>
    <property type="molecule type" value="Genomic_DNA"/>
</dbReference>
<feature type="transmembrane region" description="Helical" evidence="5">
    <location>
        <begin position="126"/>
        <end position="148"/>
    </location>
</feature>
<dbReference type="GO" id="GO:0005886">
    <property type="term" value="C:plasma membrane"/>
    <property type="evidence" value="ECO:0007669"/>
    <property type="project" value="TreeGrafter"/>
</dbReference>
<feature type="transmembrane region" description="Helical" evidence="5">
    <location>
        <begin position="243"/>
        <end position="263"/>
    </location>
</feature>
<organism evidence="6 7">
    <name type="scientific">Thiospirillum jenense</name>
    <dbReference type="NCBI Taxonomy" id="1653858"/>
    <lineage>
        <taxon>Bacteria</taxon>
        <taxon>Pseudomonadati</taxon>
        <taxon>Pseudomonadota</taxon>
        <taxon>Gammaproteobacteria</taxon>
        <taxon>Chromatiales</taxon>
        <taxon>Chromatiaceae</taxon>
        <taxon>Thiospirillum</taxon>
    </lineage>
</organism>
<dbReference type="Proteomes" id="UP000548632">
    <property type="component" value="Unassembled WGS sequence"/>
</dbReference>
<keyword evidence="2 5" id="KW-0812">Transmembrane</keyword>
<dbReference type="PANTHER" id="PTHR37955:SF1">
    <property type="entry name" value="DEP DOMAIN-CONTAINING PROTEIN"/>
    <property type="match status" value="1"/>
</dbReference>
<comment type="subcellular location">
    <subcellularLocation>
        <location evidence="1">Membrane</location>
        <topology evidence="1">Multi-pass membrane protein</topology>
    </subcellularLocation>
</comment>
<evidence type="ECO:0000313" key="7">
    <source>
        <dbReference type="Proteomes" id="UP000548632"/>
    </source>
</evidence>
<dbReference type="AlphaFoldDB" id="A0A839H770"/>
<dbReference type="Gene3D" id="1.50.10.150">
    <property type="entry name" value="Voltage-dependent anion channel"/>
    <property type="match status" value="1"/>
</dbReference>